<keyword evidence="1" id="KW-0812">Transmembrane</keyword>
<dbReference type="AlphaFoldDB" id="A0A135TMP5"/>
<name>A0A135TMP5_9PEZI</name>
<accession>A0A135TMP5</accession>
<proteinExistence type="predicted"/>
<keyword evidence="1" id="KW-0472">Membrane</keyword>
<feature type="transmembrane region" description="Helical" evidence="1">
    <location>
        <begin position="247"/>
        <end position="265"/>
    </location>
</feature>
<dbReference type="EMBL" id="JEMN01001072">
    <property type="protein sequence ID" value="KXH49399.1"/>
    <property type="molecule type" value="Genomic_DNA"/>
</dbReference>
<feature type="transmembrane region" description="Helical" evidence="1">
    <location>
        <begin position="419"/>
        <end position="442"/>
    </location>
</feature>
<dbReference type="OrthoDB" id="4582561at2759"/>
<feature type="transmembrane region" description="Helical" evidence="1">
    <location>
        <begin position="122"/>
        <end position="141"/>
    </location>
</feature>
<organism evidence="2 3">
    <name type="scientific">Colletotrichum nymphaeae SA-01</name>
    <dbReference type="NCBI Taxonomy" id="1460502"/>
    <lineage>
        <taxon>Eukaryota</taxon>
        <taxon>Fungi</taxon>
        <taxon>Dikarya</taxon>
        <taxon>Ascomycota</taxon>
        <taxon>Pezizomycotina</taxon>
        <taxon>Sordariomycetes</taxon>
        <taxon>Hypocreomycetidae</taxon>
        <taxon>Glomerellales</taxon>
        <taxon>Glomerellaceae</taxon>
        <taxon>Colletotrichum</taxon>
        <taxon>Colletotrichum acutatum species complex</taxon>
    </lineage>
</organism>
<keyword evidence="1" id="KW-1133">Transmembrane helix</keyword>
<dbReference type="Proteomes" id="UP000070054">
    <property type="component" value="Unassembled WGS sequence"/>
</dbReference>
<evidence type="ECO:0000313" key="2">
    <source>
        <dbReference type="EMBL" id="KXH49399.1"/>
    </source>
</evidence>
<feature type="transmembrane region" description="Helical" evidence="1">
    <location>
        <begin position="379"/>
        <end position="399"/>
    </location>
</feature>
<evidence type="ECO:0000256" key="1">
    <source>
        <dbReference type="SAM" id="Phobius"/>
    </source>
</evidence>
<evidence type="ECO:0008006" key="4">
    <source>
        <dbReference type="Google" id="ProtNLM"/>
    </source>
</evidence>
<reference evidence="2 3" key="1">
    <citation type="submission" date="2014-02" db="EMBL/GenBank/DDBJ databases">
        <title>The genome sequence of Colletotrichum nymphaeae SA-01.</title>
        <authorList>
            <person name="Baroncelli R."/>
            <person name="Thon M.R."/>
        </authorList>
    </citation>
    <scope>NUCLEOTIDE SEQUENCE [LARGE SCALE GENOMIC DNA]</scope>
    <source>
        <strain evidence="2 3">SA-01</strain>
    </source>
</reference>
<gene>
    <name evidence="2" type="ORF">CNYM01_08260</name>
</gene>
<sequence length="460" mass="52394">MIERQQYFLLPFRDICLFSLDLICSLVDFLKFCPQRMIPNAFPLITARLQVSSPKYYTEELVINMTERCASLKDLNDFNLYFEQLKSATSFNITELDRCKEEICGAIWGDANPDISGIGVSTGYAVELALGFVLASLTMMIRQRYGPRAEFFQVVLKAGFDAFFEFAIYFAIAIEIAAIVMLANKDFGISTAGFGANEAQIALAVSVVCILPLLYPVALLPLELFHPESDKQARQNRKMRQDQRRRDFSLMLFALVCFLFFYPFLSQCIHNWAPLRVGEGIGDNGKTYVTEEEWERIRDMCFGEVTKFTISEHWALAVCEMMASLLIFLFMLWHAMELGVRRLQTQDRYIGKERQRTVTLSRTRRFVERAWASQSLVQALLLFTPLFLGCVLLWCVFRLRSSQAAAASNMGSEYAGDDWGFGQIVGIIIFAPVPAEMLFAAWEARSLILRSDYDSASSRS</sequence>
<keyword evidence="3" id="KW-1185">Reference proteome</keyword>
<protein>
    <recommendedName>
        <fullName evidence="4">Transmembrane protein</fullName>
    </recommendedName>
</protein>
<comment type="caution">
    <text evidence="2">The sequence shown here is derived from an EMBL/GenBank/DDBJ whole genome shotgun (WGS) entry which is preliminary data.</text>
</comment>
<feature type="transmembrane region" description="Helical" evidence="1">
    <location>
        <begin position="314"/>
        <end position="333"/>
    </location>
</feature>
<evidence type="ECO:0000313" key="3">
    <source>
        <dbReference type="Proteomes" id="UP000070054"/>
    </source>
</evidence>
<feature type="transmembrane region" description="Helical" evidence="1">
    <location>
        <begin position="203"/>
        <end position="226"/>
    </location>
</feature>
<feature type="transmembrane region" description="Helical" evidence="1">
    <location>
        <begin position="162"/>
        <end position="183"/>
    </location>
</feature>